<comment type="caution">
    <text evidence="1">The sequence shown here is derived from an EMBL/GenBank/DDBJ whole genome shotgun (WGS) entry which is preliminary data.</text>
</comment>
<evidence type="ECO:0000313" key="1">
    <source>
        <dbReference type="EMBL" id="MCQ8183233.1"/>
    </source>
</evidence>
<keyword evidence="2" id="KW-1185">Reference proteome</keyword>
<dbReference type="RefSeq" id="WP_256612453.1">
    <property type="nucleotide sequence ID" value="NZ_JANIBM010000041.1"/>
</dbReference>
<dbReference type="Gene3D" id="3.40.50.1240">
    <property type="entry name" value="Phosphoglycerate mutase-like"/>
    <property type="match status" value="1"/>
</dbReference>
<protein>
    <submittedName>
        <fullName evidence="1">Histidine phosphatase family protein</fullName>
    </submittedName>
</protein>
<dbReference type="EMBL" id="JANIBM010000041">
    <property type="protein sequence ID" value="MCQ8183233.1"/>
    <property type="molecule type" value="Genomic_DNA"/>
</dbReference>
<organism evidence="1 2">
    <name type="scientific">Methylomonas aurea</name>
    <dbReference type="NCBI Taxonomy" id="2952224"/>
    <lineage>
        <taxon>Bacteria</taxon>
        <taxon>Pseudomonadati</taxon>
        <taxon>Pseudomonadota</taxon>
        <taxon>Gammaproteobacteria</taxon>
        <taxon>Methylococcales</taxon>
        <taxon>Methylococcaceae</taxon>
        <taxon>Methylomonas</taxon>
    </lineage>
</organism>
<dbReference type="Proteomes" id="UP001524569">
    <property type="component" value="Unassembled WGS sequence"/>
</dbReference>
<sequence length="190" mass="20655">MTAPPRARIVLLRHGRPSVALTGILRATDLARLADAYRVAGIVDAPPPTTRAVLKDIGMALCSDLPRSRQSAQALGLGENPVADALFGEAQLPHFRHGRIRLPAALWLTVLRLLWLAGFSRNGESYAAAKRRARSAAQRLIDLAQIHGSVALVGHGVMNHLIGRELSAQGWRCSLRPGKDYWAYAVYEAN</sequence>
<dbReference type="InterPro" id="IPR029033">
    <property type="entry name" value="His_PPase_superfam"/>
</dbReference>
<dbReference type="InterPro" id="IPR013078">
    <property type="entry name" value="His_Pase_superF_clade-1"/>
</dbReference>
<dbReference type="SUPFAM" id="SSF53254">
    <property type="entry name" value="Phosphoglycerate mutase-like"/>
    <property type="match status" value="1"/>
</dbReference>
<gene>
    <name evidence="1" type="ORF">NP603_19120</name>
</gene>
<dbReference type="Pfam" id="PF00300">
    <property type="entry name" value="His_Phos_1"/>
    <property type="match status" value="1"/>
</dbReference>
<proteinExistence type="predicted"/>
<accession>A0ABT1ULX1</accession>
<evidence type="ECO:0000313" key="2">
    <source>
        <dbReference type="Proteomes" id="UP001524569"/>
    </source>
</evidence>
<name>A0ABT1ULX1_9GAMM</name>
<reference evidence="1 2" key="1">
    <citation type="submission" date="2022-07" db="EMBL/GenBank/DDBJ databases">
        <title>Methylomonas rivi sp. nov., Methylomonas rosea sp. nov., Methylomonas aureus sp. nov. and Methylomonas subterranea sp. nov., four novel methanotrophs isolated from a freshwater creek and the deep terrestrial subsurface.</title>
        <authorList>
            <person name="Abin C."/>
            <person name="Sankaranarayanan K."/>
            <person name="Garner C."/>
            <person name="Sindelar R."/>
            <person name="Kotary K."/>
            <person name="Garner R."/>
            <person name="Barclay S."/>
            <person name="Lawson P."/>
            <person name="Krumholz L."/>
        </authorList>
    </citation>
    <scope>NUCLEOTIDE SEQUENCE [LARGE SCALE GENOMIC DNA]</scope>
    <source>
        <strain evidence="1 2">SURF-1</strain>
    </source>
</reference>